<dbReference type="Proteomes" id="UP001454036">
    <property type="component" value="Unassembled WGS sequence"/>
</dbReference>
<accession>A0AAV3P0V4</accession>
<dbReference type="PANTHER" id="PTHR11017:SF479">
    <property type="entry name" value="DISEASE RESISTANCE PROTEIN (TIR-NBS-LRR CLASS) FAMILY"/>
    <property type="match status" value="1"/>
</dbReference>
<comment type="caution">
    <text evidence="1">The sequence shown here is derived from an EMBL/GenBank/DDBJ whole genome shotgun (WGS) entry which is preliminary data.</text>
</comment>
<organism evidence="1 2">
    <name type="scientific">Lithospermum erythrorhizon</name>
    <name type="common">Purple gromwell</name>
    <name type="synonym">Lithospermum officinale var. erythrorhizon</name>
    <dbReference type="NCBI Taxonomy" id="34254"/>
    <lineage>
        <taxon>Eukaryota</taxon>
        <taxon>Viridiplantae</taxon>
        <taxon>Streptophyta</taxon>
        <taxon>Embryophyta</taxon>
        <taxon>Tracheophyta</taxon>
        <taxon>Spermatophyta</taxon>
        <taxon>Magnoliopsida</taxon>
        <taxon>eudicotyledons</taxon>
        <taxon>Gunneridae</taxon>
        <taxon>Pentapetalae</taxon>
        <taxon>asterids</taxon>
        <taxon>lamiids</taxon>
        <taxon>Boraginales</taxon>
        <taxon>Boraginaceae</taxon>
        <taxon>Boraginoideae</taxon>
        <taxon>Lithospermeae</taxon>
        <taxon>Lithospermum</taxon>
    </lineage>
</organism>
<keyword evidence="2" id="KW-1185">Reference proteome</keyword>
<proteinExistence type="predicted"/>
<dbReference type="Gene3D" id="3.80.10.10">
    <property type="entry name" value="Ribonuclease Inhibitor"/>
    <property type="match status" value="1"/>
</dbReference>
<protein>
    <submittedName>
        <fullName evidence="1">Uncharacterized protein</fullName>
    </submittedName>
</protein>
<dbReference type="EMBL" id="BAABME010000537">
    <property type="protein sequence ID" value="GAA0143613.1"/>
    <property type="molecule type" value="Genomic_DNA"/>
</dbReference>
<dbReference type="InterPro" id="IPR032675">
    <property type="entry name" value="LRR_dom_sf"/>
</dbReference>
<dbReference type="PANTHER" id="PTHR11017">
    <property type="entry name" value="LEUCINE-RICH REPEAT-CONTAINING PROTEIN"/>
    <property type="match status" value="1"/>
</dbReference>
<name>A0AAV3P0V4_LITER</name>
<dbReference type="GO" id="GO:0006952">
    <property type="term" value="P:defense response"/>
    <property type="evidence" value="ECO:0007669"/>
    <property type="project" value="InterPro"/>
</dbReference>
<dbReference type="InterPro" id="IPR044974">
    <property type="entry name" value="Disease_R_plants"/>
</dbReference>
<evidence type="ECO:0000313" key="2">
    <source>
        <dbReference type="Proteomes" id="UP001454036"/>
    </source>
</evidence>
<dbReference type="SUPFAM" id="SSF52047">
    <property type="entry name" value="RNI-like"/>
    <property type="match status" value="1"/>
</dbReference>
<dbReference type="AlphaFoldDB" id="A0AAV3P0V4"/>
<sequence>MPKNGFNSNNDIKEDTLILCRGMLGKMNKLRFLEINDGRITRLPQDIDYLPNGLRWLEWWHYPAQCLPESFQPGIQENITALNELVLASTPIKCLPWSMGNASRLQKLQLLKCKNVVTLPNSLFRLPYLEELNLGGLEGLRYFTDDPQPSSPQWKRKMNQLIISETSGVQCLLLSGCIMVEALPHIPSSIKILKMDHCVSLTIPSLLKLLEKCKNLQYLSLERCYQYLVNQYDIPVSLFPLWDWVILFHS</sequence>
<evidence type="ECO:0000313" key="1">
    <source>
        <dbReference type="EMBL" id="GAA0143613.1"/>
    </source>
</evidence>
<reference evidence="1 2" key="1">
    <citation type="submission" date="2024-01" db="EMBL/GenBank/DDBJ databases">
        <title>The complete chloroplast genome sequence of Lithospermum erythrorhizon: insights into the phylogenetic relationship among Boraginaceae species and the maternal lineages of purple gromwells.</title>
        <authorList>
            <person name="Okada T."/>
            <person name="Watanabe K."/>
        </authorList>
    </citation>
    <scope>NUCLEOTIDE SEQUENCE [LARGE SCALE GENOMIC DNA]</scope>
</reference>
<gene>
    <name evidence="1" type="ORF">LIER_04259</name>
</gene>